<comment type="caution">
    <text evidence="1">The sequence shown here is derived from an EMBL/GenBank/DDBJ whole genome shotgun (WGS) entry which is preliminary data.</text>
</comment>
<name>A0A846YVS9_9ACTN</name>
<proteinExistence type="predicted"/>
<evidence type="ECO:0000313" key="2">
    <source>
        <dbReference type="Proteomes" id="UP000579250"/>
    </source>
</evidence>
<accession>A0A846YVS9</accession>
<gene>
    <name evidence="1" type="ORF">HGB48_02385</name>
</gene>
<protein>
    <submittedName>
        <fullName evidence="1">Uncharacterized protein</fullName>
    </submittedName>
</protein>
<evidence type="ECO:0000313" key="1">
    <source>
        <dbReference type="EMBL" id="NKZ02608.1"/>
    </source>
</evidence>
<keyword evidence="2" id="KW-1185">Reference proteome</keyword>
<reference evidence="1 2" key="1">
    <citation type="submission" date="2020-04" db="EMBL/GenBank/DDBJ databases">
        <title>MicrobeNet Type strains.</title>
        <authorList>
            <person name="Nicholson A.C."/>
        </authorList>
    </citation>
    <scope>NUCLEOTIDE SEQUENCE [LARGE SCALE GENOMIC DNA]</scope>
    <source>
        <strain evidence="1 2">ATCC BAA-277</strain>
    </source>
</reference>
<organism evidence="1 2">
    <name type="scientific">Actinomadura latina</name>
    <dbReference type="NCBI Taxonomy" id="163603"/>
    <lineage>
        <taxon>Bacteria</taxon>
        <taxon>Bacillati</taxon>
        <taxon>Actinomycetota</taxon>
        <taxon>Actinomycetes</taxon>
        <taxon>Streptosporangiales</taxon>
        <taxon>Thermomonosporaceae</taxon>
        <taxon>Actinomadura</taxon>
    </lineage>
</organism>
<sequence>MMPLDEPTQSFMQLGIPRRAAKATSRLLRRDVTDRMCLLLPDAESSVAPGSLIGAQRILIEVVPDLTRDLIKSDAMVFAPDVANSSALPLILLEAMIFELVDRAGMKMGTAAMRRPSPSGFLVEARSFNTRRIAGGDGVPAITPDLQLLLGGMVRRFIVESIAAQESHGRAQEWTGWALLAAMHAMETYDHKLPVPGRTLRDLDGVGAYLAFDMGRRIIVAAAIDLIDQAERDAATDS</sequence>
<dbReference type="Proteomes" id="UP000579250">
    <property type="component" value="Unassembled WGS sequence"/>
</dbReference>
<dbReference type="AlphaFoldDB" id="A0A846YVS9"/>
<dbReference type="EMBL" id="JAAXPI010000002">
    <property type="protein sequence ID" value="NKZ02608.1"/>
    <property type="molecule type" value="Genomic_DNA"/>
</dbReference>